<protein>
    <recommendedName>
        <fullName evidence="3">TonB C-terminal domain-containing protein</fullName>
    </recommendedName>
</protein>
<proteinExistence type="predicted"/>
<evidence type="ECO:0000313" key="1">
    <source>
        <dbReference type="EMBL" id="MFC5580715.1"/>
    </source>
</evidence>
<organism evidence="1 2">
    <name type="scientific">Rhodanobacter terrae</name>
    <dbReference type="NCBI Taxonomy" id="418647"/>
    <lineage>
        <taxon>Bacteria</taxon>
        <taxon>Pseudomonadati</taxon>
        <taxon>Pseudomonadota</taxon>
        <taxon>Gammaproteobacteria</taxon>
        <taxon>Lysobacterales</taxon>
        <taxon>Rhodanobacteraceae</taxon>
        <taxon>Rhodanobacter</taxon>
    </lineage>
</organism>
<sequence>MPSPTGEASWRPVAAPGMVRYRLAMGQVSSGATPIRRVTPIYPARQLAACPPPQDVQVSLIVDQAGKVSEVRVPDEAQAGASRRPFIAAARAAALQWRFNPLQVSRWAADAEGNSHVVDEETKPFSRGYAFRFECRAGRPSVSTEASGAAHP</sequence>
<name>A0ABW0SWU6_9GAMM</name>
<dbReference type="EMBL" id="JBHSNG010000004">
    <property type="protein sequence ID" value="MFC5580715.1"/>
    <property type="molecule type" value="Genomic_DNA"/>
</dbReference>
<dbReference type="Gene3D" id="3.30.1150.10">
    <property type="match status" value="1"/>
</dbReference>
<evidence type="ECO:0008006" key="3">
    <source>
        <dbReference type="Google" id="ProtNLM"/>
    </source>
</evidence>
<dbReference type="RefSeq" id="WP_377325440.1">
    <property type="nucleotide sequence ID" value="NZ_JBHSNG010000004.1"/>
</dbReference>
<dbReference type="Proteomes" id="UP001596111">
    <property type="component" value="Unassembled WGS sequence"/>
</dbReference>
<comment type="caution">
    <text evidence="1">The sequence shown here is derived from an EMBL/GenBank/DDBJ whole genome shotgun (WGS) entry which is preliminary data.</text>
</comment>
<dbReference type="SUPFAM" id="SSF74653">
    <property type="entry name" value="TolA/TonB C-terminal domain"/>
    <property type="match status" value="1"/>
</dbReference>
<gene>
    <name evidence="1" type="ORF">ACFPPB_06275</name>
</gene>
<keyword evidence="2" id="KW-1185">Reference proteome</keyword>
<evidence type="ECO:0000313" key="2">
    <source>
        <dbReference type="Proteomes" id="UP001596111"/>
    </source>
</evidence>
<accession>A0ABW0SWU6</accession>
<reference evidence="2" key="1">
    <citation type="journal article" date="2019" name="Int. J. Syst. Evol. Microbiol.">
        <title>The Global Catalogue of Microorganisms (GCM) 10K type strain sequencing project: providing services to taxonomists for standard genome sequencing and annotation.</title>
        <authorList>
            <consortium name="The Broad Institute Genomics Platform"/>
            <consortium name="The Broad Institute Genome Sequencing Center for Infectious Disease"/>
            <person name="Wu L."/>
            <person name="Ma J."/>
        </authorList>
    </citation>
    <scope>NUCLEOTIDE SEQUENCE [LARGE SCALE GENOMIC DNA]</scope>
    <source>
        <strain evidence="2">CGMCC 1.13587</strain>
    </source>
</reference>